<dbReference type="Proteomes" id="UP000298663">
    <property type="component" value="Unassembled WGS sequence"/>
</dbReference>
<sequence length="90" mass="10241">MSIWWYAAAKGFMGLQSLIMRNKDQTRNRKAAARREMAKLGFHPLSQSISQSRISSDLRSLTEQASATFSRGRSRCDKTNLMTLEDIQNS</sequence>
<dbReference type="EMBL" id="AZBU02000013">
    <property type="protein sequence ID" value="TKR58381.1"/>
    <property type="molecule type" value="Genomic_DNA"/>
</dbReference>
<dbReference type="EMBL" id="AZBU02000013">
    <property type="protein sequence ID" value="TKR58369.1"/>
    <property type="molecule type" value="Genomic_DNA"/>
</dbReference>
<evidence type="ECO:0000313" key="2">
    <source>
        <dbReference type="EMBL" id="TKR58381.1"/>
    </source>
</evidence>
<accession>A0A4U5LQX6</accession>
<evidence type="ECO:0000313" key="3">
    <source>
        <dbReference type="Proteomes" id="UP000298663"/>
    </source>
</evidence>
<reference evidence="2 3" key="2">
    <citation type="journal article" date="2015" name="Genome Biol.">
        <title>Comparative genomics of Steinernema reveals deeply conserved gene regulatory networks.</title>
        <authorList>
            <person name="Dillman A.R."/>
            <person name="Macchietto M."/>
            <person name="Porter C.F."/>
            <person name="Rogers A."/>
            <person name="Williams B."/>
            <person name="Antoshechkin I."/>
            <person name="Lee M.M."/>
            <person name="Goodwin Z."/>
            <person name="Lu X."/>
            <person name="Lewis E.E."/>
            <person name="Goodrich-Blair H."/>
            <person name="Stock S.P."/>
            <person name="Adams B.J."/>
            <person name="Sternberg P.W."/>
            <person name="Mortazavi A."/>
        </authorList>
    </citation>
    <scope>NUCLEOTIDE SEQUENCE [LARGE SCALE GENOMIC DNA]</scope>
    <source>
        <strain evidence="2 3">ALL</strain>
    </source>
</reference>
<reference evidence="2" key="3">
    <citation type="journal article" date="2019" name="G3 (Bethesda)">
        <title>Hybrid Assembly of the Genome of the Entomopathogenic Nematode Steinernema carpocapsae Identifies the X-Chromosome.</title>
        <authorList>
            <person name="Serra L."/>
            <person name="Macchietto M."/>
            <person name="Macias-Munoz A."/>
            <person name="McGill C.J."/>
            <person name="Rodriguez I.M."/>
            <person name="Rodriguez B."/>
            <person name="Murad R."/>
            <person name="Mortazavi A."/>
        </authorList>
    </citation>
    <scope>NUCLEOTIDE SEQUENCE</scope>
    <source>
        <strain evidence="2">ALL</strain>
    </source>
</reference>
<gene>
    <name evidence="1" type="ORF">L596_029822</name>
    <name evidence="2" type="ORF">L596_029833</name>
</gene>
<dbReference type="AlphaFoldDB" id="A0A4U5LQX6"/>
<organism evidence="2 3">
    <name type="scientific">Steinernema carpocapsae</name>
    <name type="common">Entomopathogenic nematode</name>
    <dbReference type="NCBI Taxonomy" id="34508"/>
    <lineage>
        <taxon>Eukaryota</taxon>
        <taxon>Metazoa</taxon>
        <taxon>Ecdysozoa</taxon>
        <taxon>Nematoda</taxon>
        <taxon>Chromadorea</taxon>
        <taxon>Rhabditida</taxon>
        <taxon>Tylenchina</taxon>
        <taxon>Panagrolaimomorpha</taxon>
        <taxon>Strongyloidoidea</taxon>
        <taxon>Steinernematidae</taxon>
        <taxon>Steinernema</taxon>
    </lineage>
</organism>
<keyword evidence="3" id="KW-1185">Reference proteome</keyword>
<name>A0A4U5LQX6_STECR</name>
<reference evidence="2" key="1">
    <citation type="submission" date="2013-11" db="EMBL/GenBank/DDBJ databases">
        <authorList>
            <person name="Sternberg P."/>
            <person name="Dillman A."/>
            <person name="Macchietto M."/>
        </authorList>
    </citation>
    <scope>NUCLEOTIDE SEQUENCE</scope>
    <source>
        <strain evidence="2">ALL</strain>
    </source>
</reference>
<proteinExistence type="predicted"/>
<evidence type="ECO:0000313" key="1">
    <source>
        <dbReference type="EMBL" id="TKR58369.1"/>
    </source>
</evidence>
<comment type="caution">
    <text evidence="2">The sequence shown here is derived from an EMBL/GenBank/DDBJ whole genome shotgun (WGS) entry which is preliminary data.</text>
</comment>
<protein>
    <submittedName>
        <fullName evidence="2">Uncharacterized protein</fullName>
    </submittedName>
</protein>